<dbReference type="SUPFAM" id="SSF101821">
    <property type="entry name" value="Aminopeptidase/glucanase lid domain"/>
    <property type="match status" value="1"/>
</dbReference>
<proteinExistence type="inferred from homology"/>
<reference evidence="9 10" key="1">
    <citation type="journal article" date="2016" name="Nat. Commun.">
        <title>Thousands of microbial genomes shed light on interconnected biogeochemical processes in an aquifer system.</title>
        <authorList>
            <person name="Anantharaman K."/>
            <person name="Brown C.T."/>
            <person name="Hug L.A."/>
            <person name="Sharon I."/>
            <person name="Castelle C.J."/>
            <person name="Probst A.J."/>
            <person name="Thomas B.C."/>
            <person name="Singh A."/>
            <person name="Wilkins M.J."/>
            <person name="Karaoz U."/>
            <person name="Brodie E.L."/>
            <person name="Williams K.H."/>
            <person name="Hubbard S.S."/>
            <person name="Banfield J.F."/>
        </authorList>
    </citation>
    <scope>NUCLEOTIDE SEQUENCE [LARGE SCALE GENOMIC DNA]</scope>
    <source>
        <strain evidence="10">RIFCSPLOWO2_12_FULL_64_10</strain>
    </source>
</reference>
<dbReference type="GO" id="GO:0004177">
    <property type="term" value="F:aminopeptidase activity"/>
    <property type="evidence" value="ECO:0007669"/>
    <property type="project" value="UniProtKB-UniRule"/>
</dbReference>
<evidence type="ECO:0000313" key="10">
    <source>
        <dbReference type="Proteomes" id="UP000178606"/>
    </source>
</evidence>
<comment type="cofactor">
    <cofactor evidence="8">
        <name>a divalent metal cation</name>
        <dbReference type="ChEBI" id="CHEBI:60240"/>
    </cofactor>
    <text evidence="8">Binds 2 divalent metal cations per subunit.</text>
</comment>
<evidence type="ECO:0000256" key="8">
    <source>
        <dbReference type="PIRSR" id="PIRSR001123-2"/>
    </source>
</evidence>
<feature type="binding site" evidence="8">
    <location>
        <position position="322"/>
    </location>
    <ligand>
        <name>Zn(2+)</name>
        <dbReference type="ChEBI" id="CHEBI:29105"/>
        <label>2</label>
    </ligand>
</feature>
<dbReference type="EMBL" id="MFKF01000415">
    <property type="protein sequence ID" value="OGG44144.1"/>
    <property type="molecule type" value="Genomic_DNA"/>
</dbReference>
<feature type="binding site" evidence="8">
    <location>
        <position position="219"/>
    </location>
    <ligand>
        <name>Zn(2+)</name>
        <dbReference type="ChEBI" id="CHEBI:29105"/>
        <label>2</label>
    </ligand>
</feature>
<keyword evidence="5" id="KW-0378">Hydrolase</keyword>
<feature type="binding site" evidence="8">
    <location>
        <position position="67"/>
    </location>
    <ligand>
        <name>Zn(2+)</name>
        <dbReference type="ChEBI" id="CHEBI:29105"/>
        <label>1</label>
    </ligand>
</feature>
<dbReference type="Pfam" id="PF05343">
    <property type="entry name" value="Peptidase_M42"/>
    <property type="match status" value="1"/>
</dbReference>
<accession>A0A1F6C4M6</accession>
<evidence type="ECO:0000256" key="6">
    <source>
        <dbReference type="PIRNR" id="PIRNR001123"/>
    </source>
</evidence>
<evidence type="ECO:0000256" key="3">
    <source>
        <dbReference type="ARBA" id="ARBA00022670"/>
    </source>
</evidence>
<evidence type="ECO:0000256" key="5">
    <source>
        <dbReference type="ARBA" id="ARBA00022801"/>
    </source>
</evidence>
<evidence type="ECO:0000256" key="1">
    <source>
        <dbReference type="ARBA" id="ARBA00006272"/>
    </source>
</evidence>
<feature type="active site" description="Proton acceptor" evidence="7">
    <location>
        <position position="218"/>
    </location>
</feature>
<dbReference type="InterPro" id="IPR051464">
    <property type="entry name" value="Peptidase_M42_aminopept"/>
</dbReference>
<comment type="caution">
    <text evidence="9">The sequence shown here is derived from an EMBL/GenBank/DDBJ whole genome shotgun (WGS) entry which is preliminary data.</text>
</comment>
<dbReference type="GO" id="GO:0006508">
    <property type="term" value="P:proteolysis"/>
    <property type="evidence" value="ECO:0007669"/>
    <property type="project" value="UniProtKB-KW"/>
</dbReference>
<keyword evidence="3" id="KW-0645">Protease</keyword>
<feature type="binding site" evidence="8">
    <location>
        <position position="186"/>
    </location>
    <ligand>
        <name>Zn(2+)</name>
        <dbReference type="ChEBI" id="CHEBI:29105"/>
        <label>1</label>
    </ligand>
</feature>
<dbReference type="AlphaFoldDB" id="A0A1F6C4M6"/>
<dbReference type="GO" id="GO:0046872">
    <property type="term" value="F:metal ion binding"/>
    <property type="evidence" value="ECO:0007669"/>
    <property type="project" value="UniProtKB-UniRule"/>
</dbReference>
<comment type="similarity">
    <text evidence="1 6">Belongs to the peptidase M42 family.</text>
</comment>
<dbReference type="InterPro" id="IPR023367">
    <property type="entry name" value="Peptidase_M42_dom2"/>
</dbReference>
<dbReference type="InterPro" id="IPR008007">
    <property type="entry name" value="Peptidase_M42"/>
</dbReference>
<name>A0A1F6C4M6_HANXR</name>
<evidence type="ECO:0000313" key="9">
    <source>
        <dbReference type="EMBL" id="OGG44144.1"/>
    </source>
</evidence>
<dbReference type="Gene3D" id="3.40.630.10">
    <property type="entry name" value="Zn peptidases"/>
    <property type="match status" value="1"/>
</dbReference>
<evidence type="ECO:0000256" key="2">
    <source>
        <dbReference type="ARBA" id="ARBA00022438"/>
    </source>
</evidence>
<dbReference type="Proteomes" id="UP000178606">
    <property type="component" value="Unassembled WGS sequence"/>
</dbReference>
<dbReference type="PIRSF" id="PIRSF001123">
    <property type="entry name" value="PepA_GA"/>
    <property type="match status" value="1"/>
</dbReference>
<evidence type="ECO:0008006" key="11">
    <source>
        <dbReference type="Google" id="ProtNLM"/>
    </source>
</evidence>
<keyword evidence="4 8" id="KW-0479">Metal-binding</keyword>
<evidence type="ECO:0000256" key="7">
    <source>
        <dbReference type="PIRSR" id="PIRSR001123-1"/>
    </source>
</evidence>
<feature type="binding site" evidence="8">
    <location>
        <position position="241"/>
    </location>
    <ligand>
        <name>Zn(2+)</name>
        <dbReference type="ChEBI" id="CHEBI:29105"/>
        <label>1</label>
    </ligand>
</feature>
<dbReference type="PANTHER" id="PTHR32481">
    <property type="entry name" value="AMINOPEPTIDASE"/>
    <property type="match status" value="1"/>
</dbReference>
<evidence type="ECO:0000256" key="4">
    <source>
        <dbReference type="ARBA" id="ARBA00022723"/>
    </source>
</evidence>
<dbReference type="SUPFAM" id="SSF53187">
    <property type="entry name" value="Zn-dependent exopeptidases"/>
    <property type="match status" value="1"/>
</dbReference>
<organism evidence="9 10">
    <name type="scientific">Handelsmanbacteria sp. (strain RIFCSPLOWO2_12_FULL_64_10)</name>
    <dbReference type="NCBI Taxonomy" id="1817868"/>
    <lineage>
        <taxon>Bacteria</taxon>
        <taxon>Candidatus Handelsmaniibacteriota</taxon>
    </lineage>
</organism>
<gene>
    <name evidence="9" type="ORF">A3F84_22700</name>
</gene>
<protein>
    <recommendedName>
        <fullName evidence="11">Peptidase M42</fullName>
    </recommendedName>
</protein>
<dbReference type="PANTHER" id="PTHR32481:SF0">
    <property type="entry name" value="AMINOPEPTIDASE YPDE-RELATED"/>
    <property type="match status" value="1"/>
</dbReference>
<sequence>MQRTELLDILERLIVAHSPSGAESEVDRIVEEAFRSRADEVYQDEAGNIVGVMKGGRRGPGVAVTGHKDEIGMIVKRVEADGRLRVRNVGGAYPWAIGEGPVDLLGEQGVVTGILSVGTKHVSAESNAFVVKQDRALTWDLVWVETKLSPEALAAQGVGIGTKGVVGRHRKRPIVIGDYICGYALDCKAAVAIMLSAMDQLSGTRPARDTTFIASAEEEVGGVGATYRIGELSVDTAIALEVGPVAAEYQTQNTGDPILLYQDSVGLYSERVNRRLEALARGLGFGVQRACVTSFGSDASIAKKAGRVACSACLCYPAENTHGYEICSIAGIENTARLLVEYLRQG</sequence>
<keyword evidence="2" id="KW-0031">Aminopeptidase</keyword>
<dbReference type="Gene3D" id="2.40.30.40">
    <property type="entry name" value="Peptidase M42, domain 2"/>
    <property type="match status" value="1"/>
</dbReference>
<feature type="binding site" evidence="8">
    <location>
        <position position="186"/>
    </location>
    <ligand>
        <name>Zn(2+)</name>
        <dbReference type="ChEBI" id="CHEBI:29105"/>
        <label>2</label>
    </ligand>
</feature>